<keyword evidence="2 7" id="KW-0813">Transport</keyword>
<feature type="transmembrane region" description="Helical" evidence="7">
    <location>
        <begin position="134"/>
        <end position="154"/>
    </location>
</feature>
<feature type="transmembrane region" description="Helical" evidence="7">
    <location>
        <begin position="100"/>
        <end position="122"/>
    </location>
</feature>
<dbReference type="SUPFAM" id="SSF161098">
    <property type="entry name" value="MetI-like"/>
    <property type="match status" value="1"/>
</dbReference>
<dbReference type="RefSeq" id="WP_196781498.1">
    <property type="nucleotide sequence ID" value="NZ_CP063989.1"/>
</dbReference>
<keyword evidence="3" id="KW-1003">Cell membrane</keyword>
<dbReference type="InterPro" id="IPR051393">
    <property type="entry name" value="ABC_transporter_permease"/>
</dbReference>
<feature type="transmembrane region" description="Helical" evidence="7">
    <location>
        <begin position="182"/>
        <end position="205"/>
    </location>
</feature>
<dbReference type="GO" id="GO:0055085">
    <property type="term" value="P:transmembrane transport"/>
    <property type="evidence" value="ECO:0007669"/>
    <property type="project" value="InterPro"/>
</dbReference>
<keyword evidence="6 7" id="KW-0472">Membrane</keyword>
<protein>
    <submittedName>
        <fullName evidence="9">Sugar ABC transporter permease</fullName>
    </submittedName>
</protein>
<dbReference type="Gene3D" id="1.10.3720.10">
    <property type="entry name" value="MetI-like"/>
    <property type="match status" value="1"/>
</dbReference>
<evidence type="ECO:0000313" key="10">
    <source>
        <dbReference type="Proteomes" id="UP000594637"/>
    </source>
</evidence>
<dbReference type="Pfam" id="PF00528">
    <property type="entry name" value="BPD_transp_1"/>
    <property type="match status" value="1"/>
</dbReference>
<dbReference type="InterPro" id="IPR035906">
    <property type="entry name" value="MetI-like_sf"/>
</dbReference>
<dbReference type="Proteomes" id="UP000594637">
    <property type="component" value="Chromosome"/>
</dbReference>
<keyword evidence="4 7" id="KW-0812">Transmembrane</keyword>
<name>A0A7T0PW20_9ACTO</name>
<dbReference type="AlphaFoldDB" id="A0A7T0PW20"/>
<keyword evidence="5 7" id="KW-1133">Transmembrane helix</keyword>
<evidence type="ECO:0000256" key="2">
    <source>
        <dbReference type="ARBA" id="ARBA00022448"/>
    </source>
</evidence>
<feature type="transmembrane region" description="Helical" evidence="7">
    <location>
        <begin position="241"/>
        <end position="261"/>
    </location>
</feature>
<evidence type="ECO:0000256" key="1">
    <source>
        <dbReference type="ARBA" id="ARBA00004651"/>
    </source>
</evidence>
<gene>
    <name evidence="9" type="ORF">ID810_10025</name>
</gene>
<dbReference type="GO" id="GO:0005886">
    <property type="term" value="C:plasma membrane"/>
    <property type="evidence" value="ECO:0007669"/>
    <property type="project" value="UniProtKB-SubCell"/>
</dbReference>
<evidence type="ECO:0000256" key="4">
    <source>
        <dbReference type="ARBA" id="ARBA00022692"/>
    </source>
</evidence>
<dbReference type="PROSITE" id="PS50928">
    <property type="entry name" value="ABC_TM1"/>
    <property type="match status" value="1"/>
</dbReference>
<proteinExistence type="inferred from homology"/>
<dbReference type="SUPFAM" id="SSF160964">
    <property type="entry name" value="MalF N-terminal region-like"/>
    <property type="match status" value="1"/>
</dbReference>
<dbReference type="PANTHER" id="PTHR30193">
    <property type="entry name" value="ABC TRANSPORTER PERMEASE PROTEIN"/>
    <property type="match status" value="1"/>
</dbReference>
<feature type="domain" description="ABC transmembrane type-1" evidence="8">
    <location>
        <begin position="96"/>
        <end position="309"/>
    </location>
</feature>
<organism evidence="9 10">
    <name type="scientific">Actinomyces respiraculi</name>
    <dbReference type="NCBI Taxonomy" id="2744574"/>
    <lineage>
        <taxon>Bacteria</taxon>
        <taxon>Bacillati</taxon>
        <taxon>Actinomycetota</taxon>
        <taxon>Actinomycetes</taxon>
        <taxon>Actinomycetales</taxon>
        <taxon>Actinomycetaceae</taxon>
        <taxon>Actinomyces</taxon>
    </lineage>
</organism>
<feature type="transmembrane region" description="Helical" evidence="7">
    <location>
        <begin position="39"/>
        <end position="62"/>
    </location>
</feature>
<dbReference type="CDD" id="cd06261">
    <property type="entry name" value="TM_PBP2"/>
    <property type="match status" value="1"/>
</dbReference>
<accession>A0A7T0PW20</accession>
<dbReference type="InterPro" id="IPR035277">
    <property type="entry name" value="MalF_N"/>
</dbReference>
<dbReference type="KEGG" id="arep:ID810_10025"/>
<evidence type="ECO:0000256" key="7">
    <source>
        <dbReference type="RuleBase" id="RU363032"/>
    </source>
</evidence>
<dbReference type="EMBL" id="CP063989">
    <property type="protein sequence ID" value="QPL05063.1"/>
    <property type="molecule type" value="Genomic_DNA"/>
</dbReference>
<evidence type="ECO:0000256" key="5">
    <source>
        <dbReference type="ARBA" id="ARBA00022989"/>
    </source>
</evidence>
<comment type="similarity">
    <text evidence="7">Belongs to the binding-protein-dependent transport system permease family.</text>
</comment>
<keyword evidence="10" id="KW-1185">Reference proteome</keyword>
<dbReference type="InterPro" id="IPR000515">
    <property type="entry name" value="MetI-like"/>
</dbReference>
<evidence type="ECO:0000313" key="9">
    <source>
        <dbReference type="EMBL" id="QPL05063.1"/>
    </source>
</evidence>
<evidence type="ECO:0000259" key="8">
    <source>
        <dbReference type="PROSITE" id="PS50928"/>
    </source>
</evidence>
<dbReference type="Gene3D" id="1.20.58.370">
    <property type="entry name" value="MalF N-terminal region-like"/>
    <property type="match status" value="1"/>
</dbReference>
<comment type="subcellular location">
    <subcellularLocation>
        <location evidence="1 7">Cell membrane</location>
        <topology evidence="1 7">Multi-pass membrane protein</topology>
    </subcellularLocation>
</comment>
<evidence type="ECO:0000256" key="3">
    <source>
        <dbReference type="ARBA" id="ARBA00022475"/>
    </source>
</evidence>
<reference evidence="9 10" key="1">
    <citation type="submission" date="2020-11" db="EMBL/GenBank/DDBJ databases">
        <title>Actinomyces sp. ZJ750.</title>
        <authorList>
            <person name="Zhou J."/>
        </authorList>
    </citation>
    <scope>NUCLEOTIDE SEQUENCE [LARGE SCALE GENOMIC DNA]</scope>
    <source>
        <strain evidence="9 10">ZJ750</strain>
    </source>
</reference>
<feature type="transmembrane region" description="Helical" evidence="7">
    <location>
        <begin position="293"/>
        <end position="312"/>
    </location>
</feature>
<evidence type="ECO:0000256" key="6">
    <source>
        <dbReference type="ARBA" id="ARBA00023136"/>
    </source>
</evidence>
<dbReference type="PANTHER" id="PTHR30193:SF41">
    <property type="entry name" value="DIACETYLCHITOBIOSE UPTAKE SYSTEM PERMEASE PROTEIN NGCF"/>
    <property type="match status" value="1"/>
</dbReference>
<sequence>MPSAPSVASTRVAGAPQRAVDVEGLRRLRRRQRQWDRKAIGFVAPALLILVVFVLYPTLYALGISFTNASGFNVPELVGLDNYVRIFTSADTLRAIGNTLWYVVLYMPTTIACALAVAMLLNRSDLLMRGMMRTVIFVPFIISMAVAALAWGFIVDPHIGVLPYWLSRVGIHVPDLLSSPTWAMPTVVLVAVWKNFGYFMVIFLAGLQNVPRELYEAASIDGAGSWRRFLSVTLPGLRPTMTYVVVLVANGAFQAFDQIYIMTKGGPMRTTETVVYRVYSEGFTNFKMGEASALSFILMGLTLVVGVAQLVVSRRQERDM</sequence>